<comment type="caution">
    <text evidence="2">The sequence shown here is derived from an EMBL/GenBank/DDBJ whole genome shotgun (WGS) entry which is preliminary data.</text>
</comment>
<keyword evidence="3" id="KW-1185">Reference proteome</keyword>
<sequence length="271" mass="29908">MSTTASFTPLNEGQLRALSRHALQALAKREDIRPANAASNVLVQRLLAKYFPAEQPMSPKPASAKATPPRPKPEVTTPSLSLREQRRRSMHIATERDTIGAATRSVILTPAAPATNGENVSIHLNSAPAPSPRTTPPPPPSVAGPSKPRRKPAVHEVLRAGNELLYVGRAAHPSHPAQPFLCPTRKYIRSFKAKLSNLEATFFDIPSSLSTMERVLRGVERTATDATKGVKACAWNGYYLQRNVTMEPGPARDRWLDFLQEVEREYERQEQ</sequence>
<feature type="region of interest" description="Disordered" evidence="1">
    <location>
        <begin position="54"/>
        <end position="98"/>
    </location>
</feature>
<feature type="compositionally biased region" description="Pro residues" evidence="1">
    <location>
        <begin position="129"/>
        <end position="142"/>
    </location>
</feature>
<protein>
    <submittedName>
        <fullName evidence="2">Uncharacterized protein</fullName>
    </submittedName>
</protein>
<feature type="non-terminal residue" evidence="2">
    <location>
        <position position="1"/>
    </location>
</feature>
<dbReference type="EMBL" id="JARJCM010000028">
    <property type="protein sequence ID" value="KAJ7039041.1"/>
    <property type="molecule type" value="Genomic_DNA"/>
</dbReference>
<evidence type="ECO:0000313" key="3">
    <source>
        <dbReference type="Proteomes" id="UP001218188"/>
    </source>
</evidence>
<feature type="region of interest" description="Disordered" evidence="1">
    <location>
        <begin position="111"/>
        <end position="152"/>
    </location>
</feature>
<dbReference type="Proteomes" id="UP001218188">
    <property type="component" value="Unassembled WGS sequence"/>
</dbReference>
<name>A0AAD6T568_9AGAR</name>
<gene>
    <name evidence="2" type="ORF">C8F04DRAFT_1231605</name>
</gene>
<proteinExistence type="predicted"/>
<evidence type="ECO:0000256" key="1">
    <source>
        <dbReference type="SAM" id="MobiDB-lite"/>
    </source>
</evidence>
<evidence type="ECO:0000313" key="2">
    <source>
        <dbReference type="EMBL" id="KAJ7039041.1"/>
    </source>
</evidence>
<reference evidence="2" key="1">
    <citation type="submission" date="2023-03" db="EMBL/GenBank/DDBJ databases">
        <title>Massive genome expansion in bonnet fungi (Mycena s.s.) driven by repeated elements and novel gene families across ecological guilds.</title>
        <authorList>
            <consortium name="Lawrence Berkeley National Laboratory"/>
            <person name="Harder C.B."/>
            <person name="Miyauchi S."/>
            <person name="Viragh M."/>
            <person name="Kuo A."/>
            <person name="Thoen E."/>
            <person name="Andreopoulos B."/>
            <person name="Lu D."/>
            <person name="Skrede I."/>
            <person name="Drula E."/>
            <person name="Henrissat B."/>
            <person name="Morin E."/>
            <person name="Kohler A."/>
            <person name="Barry K."/>
            <person name="LaButti K."/>
            <person name="Morin E."/>
            <person name="Salamov A."/>
            <person name="Lipzen A."/>
            <person name="Mereny Z."/>
            <person name="Hegedus B."/>
            <person name="Baldrian P."/>
            <person name="Stursova M."/>
            <person name="Weitz H."/>
            <person name="Taylor A."/>
            <person name="Grigoriev I.V."/>
            <person name="Nagy L.G."/>
            <person name="Martin F."/>
            <person name="Kauserud H."/>
        </authorList>
    </citation>
    <scope>NUCLEOTIDE SEQUENCE</scope>
    <source>
        <strain evidence="2">CBHHK200</strain>
    </source>
</reference>
<accession>A0AAD6T568</accession>
<feature type="compositionally biased region" description="Low complexity" evidence="1">
    <location>
        <begin position="56"/>
        <end position="67"/>
    </location>
</feature>
<organism evidence="2 3">
    <name type="scientific">Mycena alexandri</name>
    <dbReference type="NCBI Taxonomy" id="1745969"/>
    <lineage>
        <taxon>Eukaryota</taxon>
        <taxon>Fungi</taxon>
        <taxon>Dikarya</taxon>
        <taxon>Basidiomycota</taxon>
        <taxon>Agaricomycotina</taxon>
        <taxon>Agaricomycetes</taxon>
        <taxon>Agaricomycetidae</taxon>
        <taxon>Agaricales</taxon>
        <taxon>Marasmiineae</taxon>
        <taxon>Mycenaceae</taxon>
        <taxon>Mycena</taxon>
    </lineage>
</organism>
<dbReference type="AlphaFoldDB" id="A0AAD6T568"/>